<evidence type="ECO:0008006" key="3">
    <source>
        <dbReference type="Google" id="ProtNLM"/>
    </source>
</evidence>
<dbReference type="PANTHER" id="PTHR33198:SF20">
    <property type="entry name" value="RETROTRANSPOSON GAG DOMAIN-CONTAINING PROTEIN"/>
    <property type="match status" value="1"/>
</dbReference>
<reference evidence="1 2" key="1">
    <citation type="submission" date="2015-07" db="EMBL/GenBank/DDBJ databases">
        <title>The genome of Dufourea novaeangliae.</title>
        <authorList>
            <person name="Pan H."/>
            <person name="Kapheim K."/>
        </authorList>
    </citation>
    <scope>NUCLEOTIDE SEQUENCE [LARGE SCALE GENOMIC DNA]</scope>
    <source>
        <strain evidence="1">0120121106</strain>
        <tissue evidence="1">Whole body</tissue>
    </source>
</reference>
<keyword evidence="2" id="KW-1185">Reference proteome</keyword>
<dbReference type="Proteomes" id="UP000076502">
    <property type="component" value="Unassembled WGS sequence"/>
</dbReference>
<evidence type="ECO:0000313" key="2">
    <source>
        <dbReference type="Proteomes" id="UP000076502"/>
    </source>
</evidence>
<dbReference type="AlphaFoldDB" id="A0A154PIX5"/>
<sequence length="295" mass="34625">MAENWQEWKKSFQVYLKENDCNTKSQDLKVYILKENIGKVGLNVIQNIILKNPKDGNDMNILLEKLDDHFKPRESEVKIRYNFFKRSQRKNESIETYIEVLQEIAKKCNFGHLTNSLIRDKVILNIKDEELLKVLMTIEYLDLFKLVVHYNLYNKRKNSETSTKDMASVNNAQVKNIDNENAKATETKKQSEEINKISRTEGHNKKIHSYSKNNNNQVTNTVDKSCKSNSAQFRKNCWKCDQKHPLRCCPAWGFKCGKCGDHNHYTQCCRMYVPKNEEKNMNVCSIIFFICLCSK</sequence>
<organism evidence="1 2">
    <name type="scientific">Dufourea novaeangliae</name>
    <name type="common">Sweat bee</name>
    <dbReference type="NCBI Taxonomy" id="178035"/>
    <lineage>
        <taxon>Eukaryota</taxon>
        <taxon>Metazoa</taxon>
        <taxon>Ecdysozoa</taxon>
        <taxon>Arthropoda</taxon>
        <taxon>Hexapoda</taxon>
        <taxon>Insecta</taxon>
        <taxon>Pterygota</taxon>
        <taxon>Neoptera</taxon>
        <taxon>Endopterygota</taxon>
        <taxon>Hymenoptera</taxon>
        <taxon>Apocrita</taxon>
        <taxon>Aculeata</taxon>
        <taxon>Apoidea</taxon>
        <taxon>Anthophila</taxon>
        <taxon>Halictidae</taxon>
        <taxon>Rophitinae</taxon>
        <taxon>Dufourea</taxon>
    </lineage>
</organism>
<gene>
    <name evidence="1" type="ORF">WN55_02521</name>
</gene>
<dbReference type="OrthoDB" id="8061005at2759"/>
<dbReference type="PANTHER" id="PTHR33198">
    <property type="entry name" value="ANK_REP_REGION DOMAIN-CONTAINING PROTEIN-RELATED"/>
    <property type="match status" value="1"/>
</dbReference>
<proteinExistence type="predicted"/>
<protein>
    <recommendedName>
        <fullName evidence="3">CCHC-type domain-containing protein</fullName>
    </recommendedName>
</protein>
<accession>A0A154PIX5</accession>
<evidence type="ECO:0000313" key="1">
    <source>
        <dbReference type="EMBL" id="KZC11160.1"/>
    </source>
</evidence>
<dbReference type="EMBL" id="KQ434902">
    <property type="protein sequence ID" value="KZC11160.1"/>
    <property type="molecule type" value="Genomic_DNA"/>
</dbReference>
<name>A0A154PIX5_DUFNO</name>